<keyword evidence="4" id="KW-1185">Reference proteome</keyword>
<keyword evidence="1" id="KW-0472">Membrane</keyword>
<feature type="transmembrane region" description="Helical" evidence="1">
    <location>
        <begin position="99"/>
        <end position="119"/>
    </location>
</feature>
<evidence type="ECO:0000313" key="4">
    <source>
        <dbReference type="Proteomes" id="UP000235036"/>
    </source>
</evidence>
<accession>A0A2N6K1H0</accession>
<evidence type="ECO:0000313" key="3">
    <source>
        <dbReference type="EMBL" id="PLZ88478.1"/>
    </source>
</evidence>
<dbReference type="InterPro" id="IPR012429">
    <property type="entry name" value="HGSNAT_cat"/>
</dbReference>
<sequence>MNSIVSASNADNYDQPKSKRLLSIDLWRGLVMVLMALDHVRSFFTNVRFSPLDITQTTIPLFFTRWVTHLCAPSFVFLAGVATYLSLQRYRNKRELSRFLFTRGLWLVFLELTVISLAWTFNPTFFGAGVLWVIGWSMVVLAVLIHFPNRVIATFGILLIVGHNLFDNLHVEQLGRWGWFWAVLHEQQMFTPFPRISFFIVYPLIPWIGVMAVGYAFGRVFNLEKSQRSQLLQRLGLGLILTFIILRAINIYGDPKPWSFQSSFSRTLLSFINCHKYPPSLLFLLITLGIAILIFHLFENHRFRILKPLALFGRVPLFFYIIHLWLIHIAAVLLAFPNYGWKAIIQPYIMSHLMPPEYGYDLPKIYILWLIILVILYPICNWFANYKAKHQNWWLNYL</sequence>
<keyword evidence="1" id="KW-1133">Transmembrane helix</keyword>
<reference evidence="3 4" key="1">
    <citation type="submission" date="2017-08" db="EMBL/GenBank/DDBJ databases">
        <title>Genomes of Fischerella (Mastigocladus) sp. strains.</title>
        <authorList>
            <person name="Miller S.R."/>
        </authorList>
    </citation>
    <scope>NUCLEOTIDE SEQUENCE [LARGE SCALE GENOMIC DNA]</scope>
    <source>
        <strain evidence="3 4">CCMEE 5323</strain>
    </source>
</reference>
<dbReference type="AlphaFoldDB" id="A0A2N6K1H0"/>
<evidence type="ECO:0000259" key="2">
    <source>
        <dbReference type="Pfam" id="PF07786"/>
    </source>
</evidence>
<feature type="transmembrane region" description="Helical" evidence="1">
    <location>
        <begin position="199"/>
        <end position="223"/>
    </location>
</feature>
<feature type="transmembrane region" description="Helical" evidence="1">
    <location>
        <begin position="66"/>
        <end position="87"/>
    </location>
</feature>
<feature type="transmembrane region" description="Helical" evidence="1">
    <location>
        <begin position="277"/>
        <end position="297"/>
    </location>
</feature>
<feature type="transmembrane region" description="Helical" evidence="1">
    <location>
        <begin position="317"/>
        <end position="336"/>
    </location>
</feature>
<feature type="domain" description="Heparan-alpha-glucosaminide N-acetyltransferase catalytic" evidence="2">
    <location>
        <begin position="20"/>
        <end position="233"/>
    </location>
</feature>
<comment type="caution">
    <text evidence="3">The sequence shown here is derived from an EMBL/GenBank/DDBJ whole genome shotgun (WGS) entry which is preliminary data.</text>
</comment>
<name>A0A2N6K1H0_FISMU</name>
<dbReference type="PANTHER" id="PTHR40407">
    <property type="entry name" value="MEMBRANE PROTEIN-LIKE PROTEIN"/>
    <property type="match status" value="1"/>
</dbReference>
<evidence type="ECO:0000256" key="1">
    <source>
        <dbReference type="SAM" id="Phobius"/>
    </source>
</evidence>
<proteinExistence type="predicted"/>
<organism evidence="3 4">
    <name type="scientific">Fischerella muscicola CCMEE 5323</name>
    <dbReference type="NCBI Taxonomy" id="2019572"/>
    <lineage>
        <taxon>Bacteria</taxon>
        <taxon>Bacillati</taxon>
        <taxon>Cyanobacteriota</taxon>
        <taxon>Cyanophyceae</taxon>
        <taxon>Nostocales</taxon>
        <taxon>Hapalosiphonaceae</taxon>
        <taxon>Fischerella</taxon>
    </lineage>
</organism>
<protein>
    <recommendedName>
        <fullName evidence="2">Heparan-alpha-glucosaminide N-acetyltransferase catalytic domain-containing protein</fullName>
    </recommendedName>
</protein>
<dbReference type="EMBL" id="NRQW01000338">
    <property type="protein sequence ID" value="PLZ88478.1"/>
    <property type="molecule type" value="Genomic_DNA"/>
</dbReference>
<dbReference type="RefSeq" id="WP_102205374.1">
    <property type="nucleotide sequence ID" value="NZ_CAWNVR010000442.1"/>
</dbReference>
<feature type="transmembrane region" description="Helical" evidence="1">
    <location>
        <begin position="235"/>
        <end position="253"/>
    </location>
</feature>
<dbReference type="PANTHER" id="PTHR40407:SF1">
    <property type="entry name" value="HEPARAN-ALPHA-GLUCOSAMINIDE N-ACETYLTRANSFERASE CATALYTIC DOMAIN-CONTAINING PROTEIN"/>
    <property type="match status" value="1"/>
</dbReference>
<gene>
    <name evidence="3" type="ORF">CEN44_15205</name>
</gene>
<feature type="transmembrane region" description="Helical" evidence="1">
    <location>
        <begin position="125"/>
        <end position="144"/>
    </location>
</feature>
<dbReference type="Proteomes" id="UP000235036">
    <property type="component" value="Unassembled WGS sequence"/>
</dbReference>
<keyword evidence="1" id="KW-0812">Transmembrane</keyword>
<feature type="transmembrane region" description="Helical" evidence="1">
    <location>
        <begin position="365"/>
        <end position="384"/>
    </location>
</feature>
<dbReference type="Pfam" id="PF07786">
    <property type="entry name" value="HGSNAT_cat"/>
    <property type="match status" value="1"/>
</dbReference>
<feature type="transmembrane region" description="Helical" evidence="1">
    <location>
        <begin position="151"/>
        <end position="171"/>
    </location>
</feature>